<gene>
    <name evidence="2" type="ORF">Taro_006695</name>
</gene>
<feature type="region of interest" description="Disordered" evidence="1">
    <location>
        <begin position="1"/>
        <end position="53"/>
    </location>
</feature>
<proteinExistence type="predicted"/>
<sequence length="134" mass="14326">MAAATSLRRSCASRQGRDGLGCRDSVVTRERPGSPSSSSSNSREEPLPDPHHTSISQVVAVVRLLLLWARAIQAVPECARSLGSCLHASVDGAGSRSVSRGLRSSQSSRELSRADRRQSATLVVFQATSERIAR</sequence>
<evidence type="ECO:0000256" key="1">
    <source>
        <dbReference type="SAM" id="MobiDB-lite"/>
    </source>
</evidence>
<dbReference type="Proteomes" id="UP000652761">
    <property type="component" value="Unassembled WGS sequence"/>
</dbReference>
<reference evidence="2" key="1">
    <citation type="submission" date="2017-07" db="EMBL/GenBank/DDBJ databases">
        <title>Taro Niue Genome Assembly and Annotation.</title>
        <authorList>
            <person name="Atibalentja N."/>
            <person name="Keating K."/>
            <person name="Fields C.J."/>
        </authorList>
    </citation>
    <scope>NUCLEOTIDE SEQUENCE</scope>
    <source>
        <strain evidence="2">Niue_2</strain>
        <tissue evidence="2">Leaf</tissue>
    </source>
</reference>
<keyword evidence="3" id="KW-1185">Reference proteome</keyword>
<feature type="compositionally biased region" description="Low complexity" evidence="1">
    <location>
        <begin position="95"/>
        <end position="109"/>
    </location>
</feature>
<feature type="region of interest" description="Disordered" evidence="1">
    <location>
        <begin position="89"/>
        <end position="114"/>
    </location>
</feature>
<name>A0A843TWS9_COLES</name>
<evidence type="ECO:0000313" key="3">
    <source>
        <dbReference type="Proteomes" id="UP000652761"/>
    </source>
</evidence>
<feature type="compositionally biased region" description="Basic and acidic residues" evidence="1">
    <location>
        <begin position="42"/>
        <end position="52"/>
    </location>
</feature>
<feature type="compositionally biased region" description="Basic and acidic residues" evidence="1">
    <location>
        <begin position="15"/>
        <end position="32"/>
    </location>
</feature>
<dbReference type="AlphaFoldDB" id="A0A843TWS9"/>
<organism evidence="2 3">
    <name type="scientific">Colocasia esculenta</name>
    <name type="common">Wild taro</name>
    <name type="synonym">Arum esculentum</name>
    <dbReference type="NCBI Taxonomy" id="4460"/>
    <lineage>
        <taxon>Eukaryota</taxon>
        <taxon>Viridiplantae</taxon>
        <taxon>Streptophyta</taxon>
        <taxon>Embryophyta</taxon>
        <taxon>Tracheophyta</taxon>
        <taxon>Spermatophyta</taxon>
        <taxon>Magnoliopsida</taxon>
        <taxon>Liliopsida</taxon>
        <taxon>Araceae</taxon>
        <taxon>Aroideae</taxon>
        <taxon>Colocasieae</taxon>
        <taxon>Colocasia</taxon>
    </lineage>
</organism>
<evidence type="ECO:0000313" key="2">
    <source>
        <dbReference type="EMBL" id="MQL74337.1"/>
    </source>
</evidence>
<accession>A0A843TWS9</accession>
<protein>
    <submittedName>
        <fullName evidence="2">Uncharacterized protein</fullName>
    </submittedName>
</protein>
<dbReference type="EMBL" id="NMUH01000202">
    <property type="protein sequence ID" value="MQL74337.1"/>
    <property type="molecule type" value="Genomic_DNA"/>
</dbReference>
<comment type="caution">
    <text evidence="2">The sequence shown here is derived from an EMBL/GenBank/DDBJ whole genome shotgun (WGS) entry which is preliminary data.</text>
</comment>